<proteinExistence type="inferred from homology"/>
<evidence type="ECO:0000313" key="9">
    <source>
        <dbReference type="Proteomes" id="UP000254282"/>
    </source>
</evidence>
<dbReference type="Proteomes" id="UP000254282">
    <property type="component" value="Unassembled WGS sequence"/>
</dbReference>
<keyword evidence="4 7" id="KW-0812">Transmembrane</keyword>
<gene>
    <name evidence="8" type="ORF">NCTC13532_00728</name>
</gene>
<dbReference type="InterPro" id="IPR007341">
    <property type="entry name" value="Transgly_assoc"/>
</dbReference>
<comment type="subcellular location">
    <subcellularLocation>
        <location evidence="1">Cell membrane</location>
        <topology evidence="1">Multi-pass membrane protein</topology>
    </subcellularLocation>
</comment>
<feature type="transmembrane region" description="Helical" evidence="7">
    <location>
        <begin position="32"/>
        <end position="54"/>
    </location>
</feature>
<evidence type="ECO:0000256" key="1">
    <source>
        <dbReference type="ARBA" id="ARBA00004651"/>
    </source>
</evidence>
<dbReference type="Pfam" id="PF04226">
    <property type="entry name" value="Transgly_assoc"/>
    <property type="match status" value="1"/>
</dbReference>
<evidence type="ECO:0000313" key="8">
    <source>
        <dbReference type="EMBL" id="SUX44273.1"/>
    </source>
</evidence>
<reference evidence="8 9" key="1">
    <citation type="submission" date="2018-06" db="EMBL/GenBank/DDBJ databases">
        <authorList>
            <consortium name="Pathogen Informatics"/>
            <person name="Doyle S."/>
        </authorList>
    </citation>
    <scope>NUCLEOTIDE SEQUENCE [LARGE SCALE GENOMIC DNA]</scope>
    <source>
        <strain evidence="8 9">NCTC13532</strain>
    </source>
</reference>
<dbReference type="AlphaFoldDB" id="A0A381FCQ3"/>
<sequence length="84" mass="9150">MEILAWIFVGLIVGIIAKLTSNNAVKNNDNFTIIFGIIGAVVAGVLLNITAIYYENVGSSLTIVAPISGAVLFLVLYRDFDRYR</sequence>
<dbReference type="PANTHER" id="PTHR33884">
    <property type="entry name" value="UPF0410 PROTEIN YMGE"/>
    <property type="match status" value="1"/>
</dbReference>
<name>A0A381FCQ3_9FLAO</name>
<organism evidence="8 9">
    <name type="scientific">Chryseobacterium indoltheticum</name>
    <dbReference type="NCBI Taxonomy" id="254"/>
    <lineage>
        <taxon>Bacteria</taxon>
        <taxon>Pseudomonadati</taxon>
        <taxon>Bacteroidota</taxon>
        <taxon>Flavobacteriia</taxon>
        <taxon>Flavobacteriales</taxon>
        <taxon>Weeksellaceae</taxon>
        <taxon>Chryseobacterium group</taxon>
        <taxon>Chryseobacterium</taxon>
    </lineage>
</organism>
<feature type="transmembrane region" description="Helical" evidence="7">
    <location>
        <begin position="60"/>
        <end position="77"/>
    </location>
</feature>
<keyword evidence="6 7" id="KW-0472">Membrane</keyword>
<evidence type="ECO:0000256" key="2">
    <source>
        <dbReference type="ARBA" id="ARBA00011006"/>
    </source>
</evidence>
<comment type="similarity">
    <text evidence="2">Belongs to the UPF0410 family.</text>
</comment>
<evidence type="ECO:0008006" key="10">
    <source>
        <dbReference type="Google" id="ProtNLM"/>
    </source>
</evidence>
<keyword evidence="3" id="KW-1003">Cell membrane</keyword>
<evidence type="ECO:0000256" key="3">
    <source>
        <dbReference type="ARBA" id="ARBA00022475"/>
    </source>
</evidence>
<protein>
    <recommendedName>
        <fullName evidence="10">GlsB/YeaQ/YmgE family stress response membrane protein</fullName>
    </recommendedName>
</protein>
<evidence type="ECO:0000256" key="7">
    <source>
        <dbReference type="SAM" id="Phobius"/>
    </source>
</evidence>
<dbReference type="PANTHER" id="PTHR33884:SF3">
    <property type="entry name" value="UPF0410 PROTEIN YMGE"/>
    <property type="match status" value="1"/>
</dbReference>
<evidence type="ECO:0000256" key="5">
    <source>
        <dbReference type="ARBA" id="ARBA00022989"/>
    </source>
</evidence>
<accession>A0A381FCQ3</accession>
<keyword evidence="5 7" id="KW-1133">Transmembrane helix</keyword>
<dbReference type="RefSeq" id="WP_115619267.1">
    <property type="nucleotide sequence ID" value="NZ_UFVR01000004.1"/>
</dbReference>
<evidence type="ECO:0000256" key="4">
    <source>
        <dbReference type="ARBA" id="ARBA00022692"/>
    </source>
</evidence>
<evidence type="ECO:0000256" key="6">
    <source>
        <dbReference type="ARBA" id="ARBA00023136"/>
    </source>
</evidence>
<dbReference type="EMBL" id="UFVR01000004">
    <property type="protein sequence ID" value="SUX44273.1"/>
    <property type="molecule type" value="Genomic_DNA"/>
</dbReference>
<feature type="transmembrane region" description="Helical" evidence="7">
    <location>
        <begin position="6"/>
        <end position="25"/>
    </location>
</feature>
<dbReference type="GO" id="GO:0005886">
    <property type="term" value="C:plasma membrane"/>
    <property type="evidence" value="ECO:0007669"/>
    <property type="project" value="UniProtKB-SubCell"/>
</dbReference>